<accession>A0AAN9BMG8</accession>
<dbReference type="CDD" id="cd10442">
    <property type="entry name" value="GIY-YIG_PLEs"/>
    <property type="match status" value="1"/>
</dbReference>
<comment type="caution">
    <text evidence="1">The sequence shown here is derived from an EMBL/GenBank/DDBJ whole genome shotgun (WGS) entry which is preliminary data.</text>
</comment>
<protein>
    <recommendedName>
        <fullName evidence="3">GIY-YIG domain-containing protein</fullName>
    </recommendedName>
</protein>
<dbReference type="Proteomes" id="UP001374579">
    <property type="component" value="Unassembled WGS sequence"/>
</dbReference>
<sequence>MPVSRILKSNWHILQGSDSVGSIFAQKPFCAFRKDRSVRDLLVRSRLRSPTNPTAPGTFPCSERNCKSCLFLHSDTCLQGPRGSFTAKRTFDCQSHNVVYAAIICLSCRQIYIRETARTLEVRFSEHLADIRHSRNRPVSLNFTAVNHSFDHVRVMALWQVRGDSFERKLKESHIISSLGTTCPVGINIRR</sequence>
<keyword evidence="2" id="KW-1185">Reference proteome</keyword>
<evidence type="ECO:0008006" key="3">
    <source>
        <dbReference type="Google" id="ProtNLM"/>
    </source>
</evidence>
<dbReference type="EMBL" id="JBAMIC010000003">
    <property type="protein sequence ID" value="KAK7108986.1"/>
    <property type="molecule type" value="Genomic_DNA"/>
</dbReference>
<gene>
    <name evidence="1" type="ORF">V1264_013107</name>
</gene>
<name>A0AAN9BMG8_9CAEN</name>
<organism evidence="1 2">
    <name type="scientific">Littorina saxatilis</name>
    <dbReference type="NCBI Taxonomy" id="31220"/>
    <lineage>
        <taxon>Eukaryota</taxon>
        <taxon>Metazoa</taxon>
        <taxon>Spiralia</taxon>
        <taxon>Lophotrochozoa</taxon>
        <taxon>Mollusca</taxon>
        <taxon>Gastropoda</taxon>
        <taxon>Caenogastropoda</taxon>
        <taxon>Littorinimorpha</taxon>
        <taxon>Littorinoidea</taxon>
        <taxon>Littorinidae</taxon>
        <taxon>Littorina</taxon>
    </lineage>
</organism>
<evidence type="ECO:0000313" key="1">
    <source>
        <dbReference type="EMBL" id="KAK7108986.1"/>
    </source>
</evidence>
<dbReference type="AlphaFoldDB" id="A0AAN9BMG8"/>
<proteinExistence type="predicted"/>
<reference evidence="1 2" key="1">
    <citation type="submission" date="2024-02" db="EMBL/GenBank/DDBJ databases">
        <title>Chromosome-scale genome assembly of the rough periwinkle Littorina saxatilis.</title>
        <authorList>
            <person name="De Jode A."/>
            <person name="Faria R."/>
            <person name="Formenti G."/>
            <person name="Sims Y."/>
            <person name="Smith T.P."/>
            <person name="Tracey A."/>
            <person name="Wood J.M.D."/>
            <person name="Zagrodzka Z.B."/>
            <person name="Johannesson K."/>
            <person name="Butlin R.K."/>
            <person name="Leder E.H."/>
        </authorList>
    </citation>
    <scope>NUCLEOTIDE SEQUENCE [LARGE SCALE GENOMIC DNA]</scope>
    <source>
        <strain evidence="1">Snail1</strain>
        <tissue evidence="1">Muscle</tissue>
    </source>
</reference>
<evidence type="ECO:0000313" key="2">
    <source>
        <dbReference type="Proteomes" id="UP001374579"/>
    </source>
</evidence>